<geneLocation type="mitochondrion" evidence="1"/>
<gene>
    <name evidence="1" type="primary">orf05773</name>
    <name evidence="1" type="ORF">Q903MT_gene5741</name>
</gene>
<proteinExistence type="predicted"/>
<sequence length="109" mass="12576">MITIEPRKEQEEVLRVQVVTRGVARTSLDTEKTLENKIRKVAPVPPQFEATQQKQFLRDAMESLKDAPVFHKDPLIPKQCEPQPEDQVNTFLKCCIKILNDPHVSKRLT</sequence>
<evidence type="ECO:0000313" key="1">
    <source>
        <dbReference type="EMBL" id="QHR91705.1"/>
    </source>
</evidence>
<organism evidence="1">
    <name type="scientific">Picea sitchensis</name>
    <name type="common">Sitka spruce</name>
    <name type="synonym">Pinus sitchensis</name>
    <dbReference type="NCBI Taxonomy" id="3332"/>
    <lineage>
        <taxon>Eukaryota</taxon>
        <taxon>Viridiplantae</taxon>
        <taxon>Streptophyta</taxon>
        <taxon>Embryophyta</taxon>
        <taxon>Tracheophyta</taxon>
        <taxon>Spermatophyta</taxon>
        <taxon>Pinopsida</taxon>
        <taxon>Pinidae</taxon>
        <taxon>Conifers I</taxon>
        <taxon>Pinales</taxon>
        <taxon>Pinaceae</taxon>
        <taxon>Picea</taxon>
    </lineage>
</organism>
<dbReference type="AlphaFoldDB" id="A0A6B9XWT3"/>
<protein>
    <submittedName>
        <fullName evidence="1">Uncharacterized protein</fullName>
    </submittedName>
</protein>
<name>A0A6B9XWT3_PICSI</name>
<dbReference type="EMBL" id="MK697702">
    <property type="protein sequence ID" value="QHR91705.1"/>
    <property type="molecule type" value="Genomic_DNA"/>
</dbReference>
<keyword evidence="1" id="KW-0496">Mitochondrion</keyword>
<reference evidence="1" key="1">
    <citation type="submission" date="2019-03" db="EMBL/GenBank/DDBJ databases">
        <title>Largest Complete Mitochondrial Genome of a Gymnosperm, Sitka Spruce (Picea sitchensis), Indicates Complex Physical Structure.</title>
        <authorList>
            <person name="Jackman S.D."/>
            <person name="Coombe L."/>
            <person name="Warren R."/>
            <person name="Kirk H."/>
            <person name="Trinh E."/>
            <person name="McLeod T."/>
            <person name="Pleasance S."/>
            <person name="Pandoh P."/>
            <person name="Zhao Y."/>
            <person name="Coope R."/>
            <person name="Bousquet J."/>
            <person name="Bohlmann J.C."/>
            <person name="Jones S.J.M."/>
            <person name="Birol I."/>
        </authorList>
    </citation>
    <scope>NUCLEOTIDE SEQUENCE</scope>
    <source>
        <strain evidence="1">Q903</strain>
    </source>
</reference>
<accession>A0A6B9XWT3</accession>